<comment type="caution">
    <text evidence="1">The sequence shown here is derived from an EMBL/GenBank/DDBJ whole genome shotgun (WGS) entry which is preliminary data.</text>
</comment>
<dbReference type="Proteomes" id="UP000287910">
    <property type="component" value="Unassembled WGS sequence"/>
</dbReference>
<reference evidence="1 2" key="1">
    <citation type="submission" date="2018-12" db="EMBL/GenBank/DDBJ databases">
        <title>Lysinibacillus antri sp. nov., isolated from a cave soil.</title>
        <authorList>
            <person name="Narsing Rao M.P."/>
            <person name="Zhang H."/>
            <person name="Dong Z.-Y."/>
            <person name="Niu X.-K."/>
            <person name="Zhang K."/>
            <person name="Fang B.-Z."/>
            <person name="Kang Y.-Q."/>
            <person name="Xiao M."/>
            <person name="Li W.-J."/>
        </authorList>
    </citation>
    <scope>NUCLEOTIDE SEQUENCE [LARGE SCALE GENOMIC DNA]</scope>
    <source>
        <strain evidence="1 2">SYSU K30002</strain>
    </source>
</reference>
<organism evidence="1 2">
    <name type="scientific">Lysinibacillus antri</name>
    <dbReference type="NCBI Taxonomy" id="2498145"/>
    <lineage>
        <taxon>Bacteria</taxon>
        <taxon>Bacillati</taxon>
        <taxon>Bacillota</taxon>
        <taxon>Bacilli</taxon>
        <taxon>Bacillales</taxon>
        <taxon>Bacillaceae</taxon>
        <taxon>Lysinibacillus</taxon>
    </lineage>
</organism>
<dbReference type="RefSeq" id="WP_126659588.1">
    <property type="nucleotide sequence ID" value="NZ_RYYR01000017.1"/>
</dbReference>
<dbReference type="EMBL" id="RYYR01000017">
    <property type="protein sequence ID" value="RUL51099.1"/>
    <property type="molecule type" value="Genomic_DNA"/>
</dbReference>
<proteinExistence type="predicted"/>
<evidence type="ECO:0000313" key="2">
    <source>
        <dbReference type="Proteomes" id="UP000287910"/>
    </source>
</evidence>
<protein>
    <submittedName>
        <fullName evidence="1">Uncharacterized protein</fullName>
    </submittedName>
</protein>
<evidence type="ECO:0000313" key="1">
    <source>
        <dbReference type="EMBL" id="RUL51099.1"/>
    </source>
</evidence>
<gene>
    <name evidence="1" type="ORF">EK386_12890</name>
</gene>
<name>A0A3S0R5G4_9BACI</name>
<accession>A0A3S0R5G4</accession>
<dbReference type="AlphaFoldDB" id="A0A3S0R5G4"/>
<sequence>MNIYEKWPTIEELKADIDRLQKEIDASNLEQGYCKLPPPVVSDIWAQEAFQKHLPEIKEFLAEYAELLLTSKQVIVIGESEKLKEWRELLDVASYCDDTVLSATCNIYANAFIKTAMDGGSFKKGNKYAELASIIAEELSDYPYHVYEPFTDDYDGNFDKYYVQKQGEIRLWQEN</sequence>
<keyword evidence="2" id="KW-1185">Reference proteome</keyword>